<feature type="chain" id="PRO_5021364654" evidence="7">
    <location>
        <begin position="17"/>
        <end position="519"/>
    </location>
</feature>
<evidence type="ECO:0000256" key="5">
    <source>
        <dbReference type="ARBA" id="ARBA00023157"/>
    </source>
</evidence>
<dbReference type="AlphaFoldDB" id="A0A4Y7TS00"/>
<dbReference type="Gene3D" id="2.60.40.420">
    <property type="entry name" value="Cupredoxins - blue copper proteins"/>
    <property type="match status" value="3"/>
</dbReference>
<evidence type="ECO:0000259" key="8">
    <source>
        <dbReference type="Pfam" id="PF00394"/>
    </source>
</evidence>
<gene>
    <name evidence="11" type="ORF">FA13DRAFT_1682971</name>
</gene>
<evidence type="ECO:0000259" key="9">
    <source>
        <dbReference type="Pfam" id="PF07731"/>
    </source>
</evidence>
<reference evidence="11 12" key="1">
    <citation type="journal article" date="2019" name="Nat. Ecol. Evol.">
        <title>Megaphylogeny resolves global patterns of mushroom evolution.</title>
        <authorList>
            <person name="Varga T."/>
            <person name="Krizsan K."/>
            <person name="Foldi C."/>
            <person name="Dima B."/>
            <person name="Sanchez-Garcia M."/>
            <person name="Sanchez-Ramirez S."/>
            <person name="Szollosi G.J."/>
            <person name="Szarkandi J.G."/>
            <person name="Papp V."/>
            <person name="Albert L."/>
            <person name="Andreopoulos W."/>
            <person name="Angelini C."/>
            <person name="Antonin V."/>
            <person name="Barry K.W."/>
            <person name="Bougher N.L."/>
            <person name="Buchanan P."/>
            <person name="Buyck B."/>
            <person name="Bense V."/>
            <person name="Catcheside P."/>
            <person name="Chovatia M."/>
            <person name="Cooper J."/>
            <person name="Damon W."/>
            <person name="Desjardin D."/>
            <person name="Finy P."/>
            <person name="Geml J."/>
            <person name="Haridas S."/>
            <person name="Hughes K."/>
            <person name="Justo A."/>
            <person name="Karasinski D."/>
            <person name="Kautmanova I."/>
            <person name="Kiss B."/>
            <person name="Kocsube S."/>
            <person name="Kotiranta H."/>
            <person name="LaButti K.M."/>
            <person name="Lechner B.E."/>
            <person name="Liimatainen K."/>
            <person name="Lipzen A."/>
            <person name="Lukacs Z."/>
            <person name="Mihaltcheva S."/>
            <person name="Morgado L.N."/>
            <person name="Niskanen T."/>
            <person name="Noordeloos M.E."/>
            <person name="Ohm R.A."/>
            <person name="Ortiz-Santana B."/>
            <person name="Ovrebo C."/>
            <person name="Racz N."/>
            <person name="Riley R."/>
            <person name="Savchenko A."/>
            <person name="Shiryaev A."/>
            <person name="Soop K."/>
            <person name="Spirin V."/>
            <person name="Szebenyi C."/>
            <person name="Tomsovsky M."/>
            <person name="Tulloss R.E."/>
            <person name="Uehling J."/>
            <person name="Grigoriev I.V."/>
            <person name="Vagvolgyi C."/>
            <person name="Papp T."/>
            <person name="Martin F.M."/>
            <person name="Miettinen O."/>
            <person name="Hibbett D.S."/>
            <person name="Nagy L.G."/>
        </authorList>
    </citation>
    <scope>NUCLEOTIDE SEQUENCE [LARGE SCALE GENOMIC DNA]</scope>
    <source>
        <strain evidence="11 12">FP101781</strain>
    </source>
</reference>
<dbReference type="PANTHER" id="PTHR11709:SF511">
    <property type="entry name" value="LACCASE"/>
    <property type="match status" value="1"/>
</dbReference>
<dbReference type="EMBL" id="QPFP01000005">
    <property type="protein sequence ID" value="TEB36963.1"/>
    <property type="molecule type" value="Genomic_DNA"/>
</dbReference>
<keyword evidence="4" id="KW-0186">Copper</keyword>
<dbReference type="Pfam" id="PF07731">
    <property type="entry name" value="Cu-oxidase_2"/>
    <property type="match status" value="1"/>
</dbReference>
<feature type="domain" description="Plastocyanin-like" evidence="10">
    <location>
        <begin position="51"/>
        <end position="150"/>
    </location>
</feature>
<proteinExistence type="inferred from homology"/>
<comment type="similarity">
    <text evidence="1">Belongs to the multicopper oxidase family.</text>
</comment>
<protein>
    <submittedName>
        <fullName evidence="11">Laccase 2</fullName>
    </submittedName>
</protein>
<dbReference type="Pfam" id="PF00394">
    <property type="entry name" value="Cu-oxidase"/>
    <property type="match status" value="1"/>
</dbReference>
<dbReference type="InterPro" id="IPR033138">
    <property type="entry name" value="Cu_oxidase_CS"/>
</dbReference>
<feature type="signal peptide" evidence="7">
    <location>
        <begin position="1"/>
        <end position="16"/>
    </location>
</feature>
<evidence type="ECO:0000259" key="10">
    <source>
        <dbReference type="Pfam" id="PF07732"/>
    </source>
</evidence>
<dbReference type="InterPro" id="IPR011706">
    <property type="entry name" value="Cu-oxidase_C"/>
</dbReference>
<dbReference type="InterPro" id="IPR001117">
    <property type="entry name" value="Cu-oxidase_2nd"/>
</dbReference>
<evidence type="ECO:0000313" key="12">
    <source>
        <dbReference type="Proteomes" id="UP000298030"/>
    </source>
</evidence>
<dbReference type="FunFam" id="2.60.40.420:FF:000045">
    <property type="entry name" value="Laccase 2"/>
    <property type="match status" value="1"/>
</dbReference>
<dbReference type="GO" id="GO:0005507">
    <property type="term" value="F:copper ion binding"/>
    <property type="evidence" value="ECO:0007669"/>
    <property type="project" value="InterPro"/>
</dbReference>
<evidence type="ECO:0000256" key="1">
    <source>
        <dbReference type="ARBA" id="ARBA00010609"/>
    </source>
</evidence>
<dbReference type="Proteomes" id="UP000298030">
    <property type="component" value="Unassembled WGS sequence"/>
</dbReference>
<keyword evidence="6" id="KW-0325">Glycoprotein</keyword>
<accession>A0A4Y7TS00</accession>
<dbReference type="STRING" id="71717.A0A4Y7TS00"/>
<dbReference type="InterPro" id="IPR002355">
    <property type="entry name" value="Cu_oxidase_Cu_BS"/>
</dbReference>
<dbReference type="InterPro" id="IPR011707">
    <property type="entry name" value="Cu-oxidase-like_N"/>
</dbReference>
<dbReference type="InterPro" id="IPR045087">
    <property type="entry name" value="Cu-oxidase_fam"/>
</dbReference>
<keyword evidence="5" id="KW-1015">Disulfide bond</keyword>
<dbReference type="PROSITE" id="PS00079">
    <property type="entry name" value="MULTICOPPER_OXIDASE1"/>
    <property type="match status" value="2"/>
</dbReference>
<dbReference type="OrthoDB" id="2121828at2759"/>
<dbReference type="PANTHER" id="PTHR11709">
    <property type="entry name" value="MULTI-COPPER OXIDASE"/>
    <property type="match status" value="1"/>
</dbReference>
<evidence type="ECO:0000256" key="3">
    <source>
        <dbReference type="ARBA" id="ARBA00023002"/>
    </source>
</evidence>
<keyword evidence="3" id="KW-0560">Oxidoreductase</keyword>
<dbReference type="InterPro" id="IPR008972">
    <property type="entry name" value="Cupredoxin"/>
</dbReference>
<comment type="caution">
    <text evidence="11">The sequence shown here is derived from an EMBL/GenBank/DDBJ whole genome shotgun (WGS) entry which is preliminary data.</text>
</comment>
<keyword evidence="2" id="KW-0479">Metal-binding</keyword>
<evidence type="ECO:0000256" key="4">
    <source>
        <dbReference type="ARBA" id="ARBA00023008"/>
    </source>
</evidence>
<evidence type="ECO:0000313" key="11">
    <source>
        <dbReference type="EMBL" id="TEB36963.1"/>
    </source>
</evidence>
<evidence type="ECO:0000256" key="6">
    <source>
        <dbReference type="ARBA" id="ARBA00023180"/>
    </source>
</evidence>
<dbReference type="Pfam" id="PF07732">
    <property type="entry name" value="Cu-oxidase_3"/>
    <property type="match status" value="1"/>
</dbReference>
<dbReference type="PROSITE" id="PS00080">
    <property type="entry name" value="MULTICOPPER_OXIDASE2"/>
    <property type="match status" value="1"/>
</dbReference>
<feature type="domain" description="Plastocyanin-like" evidence="9">
    <location>
        <begin position="366"/>
        <end position="487"/>
    </location>
</feature>
<evidence type="ECO:0000256" key="2">
    <source>
        <dbReference type="ARBA" id="ARBA00022723"/>
    </source>
</evidence>
<dbReference type="CDD" id="cd13903">
    <property type="entry name" value="CuRO_3_Tv-LCC_like"/>
    <property type="match status" value="1"/>
</dbReference>
<sequence>MLKLVCLAQLAGVALGAIGPSASLFIANGNISPDGFERAAVLAGDTVESLTFPGPVIQGNKAGYSLNVVDSLTDTTMERVTSIHWHGFFQKSSAWADGPSGVTQCPIIPDNSFLYEFAAADQAGTFWYHSHFSSQYCDGLRGAMVVYDPNDPHLSLYDVDNEATIITLADWYHVPAPSAGLVPTPDSTLINGKGRYLDGPLAPLSVITVNSGARYRFRLVSTSCDPNFTFSIDGHTMTIIEADGVNTEPLTVDSIQIFAGQRYSFVLEATQDPSNYWIRANPNIGTTGFDGGLNSAILRYVGAADEDPTTSQEPNSNPLLEANLHPLTNAAAPGTPTLGAADVNLNLELAFDFTSLQFQVNGAAFTEPSVPVLLQILSGASTAQDLLPASSIYELPLNSVIELSIPGGSVGSPHPIHLHGHVFSVIRSAGSDVYNYVNPVQRDVVSVGAATDNVTIRFQTDNAGPWIMHCHIDWHLVAGLSVVFAEGISETASSDPPTSWDSLCPTFDAFEAAERRRRR</sequence>
<keyword evidence="7" id="KW-0732">Signal</keyword>
<dbReference type="SUPFAM" id="SSF49503">
    <property type="entry name" value="Cupredoxins"/>
    <property type="match status" value="3"/>
</dbReference>
<dbReference type="CDD" id="cd13882">
    <property type="entry name" value="CuRO_2_Tv-LCC_like"/>
    <property type="match status" value="1"/>
</dbReference>
<dbReference type="GO" id="GO:0016491">
    <property type="term" value="F:oxidoreductase activity"/>
    <property type="evidence" value="ECO:0007669"/>
    <property type="project" value="UniProtKB-KW"/>
</dbReference>
<evidence type="ECO:0000256" key="7">
    <source>
        <dbReference type="SAM" id="SignalP"/>
    </source>
</evidence>
<keyword evidence="12" id="KW-1185">Reference proteome</keyword>
<name>A0A4Y7TS00_COPMI</name>
<feature type="domain" description="Plastocyanin-like" evidence="8">
    <location>
        <begin position="162"/>
        <end position="303"/>
    </location>
</feature>
<organism evidence="11 12">
    <name type="scientific">Coprinellus micaceus</name>
    <name type="common">Glistening ink-cap mushroom</name>
    <name type="synonym">Coprinus micaceus</name>
    <dbReference type="NCBI Taxonomy" id="71717"/>
    <lineage>
        <taxon>Eukaryota</taxon>
        <taxon>Fungi</taxon>
        <taxon>Dikarya</taxon>
        <taxon>Basidiomycota</taxon>
        <taxon>Agaricomycotina</taxon>
        <taxon>Agaricomycetes</taxon>
        <taxon>Agaricomycetidae</taxon>
        <taxon>Agaricales</taxon>
        <taxon>Agaricineae</taxon>
        <taxon>Psathyrellaceae</taxon>
        <taxon>Coprinellus</taxon>
    </lineage>
</organism>